<evidence type="ECO:0000313" key="3">
    <source>
        <dbReference type="Proteomes" id="UP001302072"/>
    </source>
</evidence>
<accession>A0ABY9YMS3</accession>
<gene>
    <name evidence="2" type="ORF">PDM29_17970</name>
</gene>
<dbReference type="Pfam" id="PF20398">
    <property type="entry name" value="DUF6691"/>
    <property type="match status" value="1"/>
</dbReference>
<feature type="transmembrane region" description="Helical" evidence="1">
    <location>
        <begin position="80"/>
        <end position="100"/>
    </location>
</feature>
<keyword evidence="3" id="KW-1185">Reference proteome</keyword>
<organism evidence="2 3">
    <name type="scientific">Stenotrophomonas oahuensis</name>
    <dbReference type="NCBI Taxonomy" id="3003271"/>
    <lineage>
        <taxon>Bacteria</taxon>
        <taxon>Pseudomonadati</taxon>
        <taxon>Pseudomonadota</taxon>
        <taxon>Gammaproteobacteria</taxon>
        <taxon>Lysobacterales</taxon>
        <taxon>Lysobacteraceae</taxon>
        <taxon>Stenotrophomonas</taxon>
    </lineage>
</organism>
<keyword evidence="1" id="KW-0812">Transmembrane</keyword>
<feature type="transmembrane region" description="Helical" evidence="1">
    <location>
        <begin position="112"/>
        <end position="130"/>
    </location>
</feature>
<dbReference type="InterPro" id="IPR046513">
    <property type="entry name" value="DUF6691"/>
</dbReference>
<name>A0ABY9YMS3_9GAMM</name>
<dbReference type="EMBL" id="CP115541">
    <property type="protein sequence ID" value="WNH52198.1"/>
    <property type="molecule type" value="Genomic_DNA"/>
</dbReference>
<protein>
    <submittedName>
        <fullName evidence="2">YeeE/YedE family protein</fullName>
    </submittedName>
</protein>
<evidence type="ECO:0000313" key="2">
    <source>
        <dbReference type="EMBL" id="WNH52198.1"/>
    </source>
</evidence>
<reference evidence="2 3" key="1">
    <citation type="submission" date="2022-12" db="EMBL/GenBank/DDBJ databases">
        <title>Two new species, Stenotrophomonas aracearum and Stenotrophomonas oahuensis, isolated from Anthurium (Araceae family) in Hawaii.</title>
        <authorList>
            <person name="Chunag S.C."/>
            <person name="Dobhal S."/>
            <person name="Alvarez A."/>
            <person name="Arif M."/>
        </authorList>
    </citation>
    <scope>NUCLEOTIDE SEQUENCE [LARGE SCALE GENOMIC DNA]</scope>
    <source>
        <strain evidence="2 3">A5586</strain>
    </source>
</reference>
<feature type="transmembrane region" description="Helical" evidence="1">
    <location>
        <begin position="40"/>
        <end position="59"/>
    </location>
</feature>
<dbReference type="Proteomes" id="UP001302072">
    <property type="component" value="Chromosome"/>
</dbReference>
<sequence length="140" mass="14646">MKHLSPLIAGLLFGAGLVVSGMTDPNRVLAFLDVAGAWDPSLALVMLGALLPAGAAYQWMRGRNRTLTGLPVQLPVRTQIDLPLAAGAVLFGTGWGLLGLCPGPAVAMLSTGQPTVLMFLAAMLLGMGLYQARPPRRISR</sequence>
<proteinExistence type="predicted"/>
<evidence type="ECO:0000256" key="1">
    <source>
        <dbReference type="SAM" id="Phobius"/>
    </source>
</evidence>
<keyword evidence="1" id="KW-1133">Transmembrane helix</keyword>
<dbReference type="RefSeq" id="WP_311191403.1">
    <property type="nucleotide sequence ID" value="NZ_CP115541.1"/>
</dbReference>
<keyword evidence="1" id="KW-0472">Membrane</keyword>